<keyword evidence="1" id="KW-0732">Signal</keyword>
<feature type="chain" id="PRO_5037458963" evidence="1">
    <location>
        <begin position="27"/>
        <end position="167"/>
    </location>
</feature>
<keyword evidence="4" id="KW-1185">Reference proteome</keyword>
<dbReference type="InterPro" id="IPR018637">
    <property type="entry name" value="DUF2059"/>
</dbReference>
<reference evidence="3" key="1">
    <citation type="submission" date="2020-12" db="EMBL/GenBank/DDBJ databases">
        <title>Methylobrevis albus sp. nov., isolated from fresh water lack sediment.</title>
        <authorList>
            <person name="Zou Q."/>
        </authorList>
    </citation>
    <scope>NUCLEOTIDE SEQUENCE</scope>
    <source>
        <strain evidence="3">L22</strain>
    </source>
</reference>
<dbReference type="Pfam" id="PF09832">
    <property type="entry name" value="DUF2059"/>
    <property type="match status" value="1"/>
</dbReference>
<dbReference type="Proteomes" id="UP000631694">
    <property type="component" value="Unassembled WGS sequence"/>
</dbReference>
<evidence type="ECO:0000313" key="3">
    <source>
        <dbReference type="EMBL" id="MBH0236595.1"/>
    </source>
</evidence>
<dbReference type="RefSeq" id="WP_197309693.1">
    <property type="nucleotide sequence ID" value="NZ_JADZLT010000039.1"/>
</dbReference>
<feature type="domain" description="DUF2059" evidence="2">
    <location>
        <begin position="93"/>
        <end position="150"/>
    </location>
</feature>
<protein>
    <submittedName>
        <fullName evidence="3">DUF2059 domain-containing protein</fullName>
    </submittedName>
</protein>
<name>A0A931HYJ4_9HYPH</name>
<evidence type="ECO:0000313" key="4">
    <source>
        <dbReference type="Proteomes" id="UP000631694"/>
    </source>
</evidence>
<sequence length="167" mass="18397">MIRSRYFLGPVAGLLLAAAFALPVQAQEFTPSHIAAARNAIDAAHASEQFDRILPVLADQAKALFQRSNPSAVSDIDAVVNEVALKLASRRPELDRQLERLWAARLTEEELNGITAFYTSPVGQKFGQLMPAIVQDSVRAATTWREALSTEIVTLSREELLKRGHTF</sequence>
<evidence type="ECO:0000259" key="2">
    <source>
        <dbReference type="Pfam" id="PF09832"/>
    </source>
</evidence>
<dbReference type="EMBL" id="JADZLT010000039">
    <property type="protein sequence ID" value="MBH0236595.1"/>
    <property type="molecule type" value="Genomic_DNA"/>
</dbReference>
<accession>A0A931HYJ4</accession>
<comment type="caution">
    <text evidence="3">The sequence shown here is derived from an EMBL/GenBank/DDBJ whole genome shotgun (WGS) entry which is preliminary data.</text>
</comment>
<proteinExistence type="predicted"/>
<feature type="signal peptide" evidence="1">
    <location>
        <begin position="1"/>
        <end position="26"/>
    </location>
</feature>
<dbReference type="AlphaFoldDB" id="A0A931HYJ4"/>
<organism evidence="3 4">
    <name type="scientific">Methylobrevis albus</name>
    <dbReference type="NCBI Taxonomy" id="2793297"/>
    <lineage>
        <taxon>Bacteria</taxon>
        <taxon>Pseudomonadati</taxon>
        <taxon>Pseudomonadota</taxon>
        <taxon>Alphaproteobacteria</taxon>
        <taxon>Hyphomicrobiales</taxon>
        <taxon>Pleomorphomonadaceae</taxon>
        <taxon>Methylobrevis</taxon>
    </lineage>
</organism>
<evidence type="ECO:0000256" key="1">
    <source>
        <dbReference type="SAM" id="SignalP"/>
    </source>
</evidence>
<gene>
    <name evidence="3" type="ORF">I5731_02055</name>
</gene>